<feature type="domain" description="Glyoxalase/fosfomycin resistance/dioxygenase" evidence="1">
    <location>
        <begin position="6"/>
        <end position="86"/>
    </location>
</feature>
<dbReference type="AlphaFoldDB" id="A0A9X2Z1X2"/>
<keyword evidence="3" id="KW-1185">Reference proteome</keyword>
<dbReference type="RefSeq" id="WP_263996170.1">
    <property type="nucleotide sequence ID" value="NZ_JACKVK010000008.1"/>
</dbReference>
<name>A0A9X2Z1X2_9MYCO</name>
<dbReference type="CDD" id="cd06587">
    <property type="entry name" value="VOC"/>
    <property type="match status" value="1"/>
</dbReference>
<accession>A0A9X2Z1X2</accession>
<protein>
    <submittedName>
        <fullName evidence="2">VOC family protein</fullName>
    </submittedName>
</protein>
<proteinExistence type="predicted"/>
<dbReference type="Proteomes" id="UP001141629">
    <property type="component" value="Unassembled WGS sequence"/>
</dbReference>
<dbReference type="EMBL" id="JACKVK010000008">
    <property type="protein sequence ID" value="MCV7421395.1"/>
    <property type="molecule type" value="Genomic_DNA"/>
</dbReference>
<dbReference type="Pfam" id="PF00903">
    <property type="entry name" value="Glyoxalase"/>
    <property type="match status" value="1"/>
</dbReference>
<evidence type="ECO:0000259" key="1">
    <source>
        <dbReference type="Pfam" id="PF00903"/>
    </source>
</evidence>
<dbReference type="InterPro" id="IPR029068">
    <property type="entry name" value="Glyas_Bleomycin-R_OHBP_Dase"/>
</dbReference>
<gene>
    <name evidence="2" type="ORF">H7K45_12660</name>
</gene>
<dbReference type="Gene3D" id="3.10.180.10">
    <property type="entry name" value="2,3-Dihydroxybiphenyl 1,2-Dioxygenase, domain 1"/>
    <property type="match status" value="1"/>
</dbReference>
<evidence type="ECO:0000313" key="3">
    <source>
        <dbReference type="Proteomes" id="UP001141629"/>
    </source>
</evidence>
<reference evidence="2" key="1">
    <citation type="submission" date="2020-07" db="EMBL/GenBank/DDBJ databases">
        <authorList>
            <person name="Pettersson B.M.F."/>
            <person name="Behra P.R.K."/>
            <person name="Ramesh M."/>
            <person name="Das S."/>
            <person name="Dasgupta S."/>
            <person name="Kirsebom L.A."/>
        </authorList>
    </citation>
    <scope>NUCLEOTIDE SEQUENCE</scope>
    <source>
        <strain evidence="2">DSM 44838</strain>
    </source>
</reference>
<organism evidence="2 3">
    <name type="scientific">Mycobacterium yunnanensis</name>
    <dbReference type="NCBI Taxonomy" id="368477"/>
    <lineage>
        <taxon>Bacteria</taxon>
        <taxon>Bacillati</taxon>
        <taxon>Actinomycetota</taxon>
        <taxon>Actinomycetes</taxon>
        <taxon>Mycobacteriales</taxon>
        <taxon>Mycobacteriaceae</taxon>
        <taxon>Mycobacterium</taxon>
    </lineage>
</organism>
<dbReference type="InterPro" id="IPR004360">
    <property type="entry name" value="Glyas_Fos-R_dOase_dom"/>
</dbReference>
<dbReference type="SUPFAM" id="SSF54593">
    <property type="entry name" value="Glyoxalase/Bleomycin resistance protein/Dihydroxybiphenyl dioxygenase"/>
    <property type="match status" value="1"/>
</dbReference>
<reference evidence="2" key="2">
    <citation type="journal article" date="2022" name="BMC Genomics">
        <title>Comparative genome analysis of mycobacteria focusing on tRNA and non-coding RNA.</title>
        <authorList>
            <person name="Behra P.R.K."/>
            <person name="Pettersson B.M.F."/>
            <person name="Ramesh M."/>
            <person name="Das S."/>
            <person name="Dasgupta S."/>
            <person name="Kirsebom L.A."/>
        </authorList>
    </citation>
    <scope>NUCLEOTIDE SEQUENCE</scope>
    <source>
        <strain evidence="2">DSM 44838</strain>
    </source>
</reference>
<evidence type="ECO:0000313" key="2">
    <source>
        <dbReference type="EMBL" id="MCV7421395.1"/>
    </source>
</evidence>
<comment type="caution">
    <text evidence="2">The sequence shown here is derived from an EMBL/GenBank/DDBJ whole genome shotgun (WGS) entry which is preliminary data.</text>
</comment>
<sequence>MTVHSLLQITLLVSDVDASAAFYSAIGMQLYAVDEPGQPHHFEGGIDTTVLQLWPASGGHVTRIQLGLRVFAIEEAAARLDALEMSHERPWPNFLRTRDPDDNRVHLTEVRMTTSQDQATAGRMTCDA</sequence>